<sequence>QGRSYLERLILTEELLQHGAPVAAHWLGDRQMGPSILRYGTPEQKAHFLPQIIAGDIVFCIGMSEPGAGSDLAGLQTRAVEDGDAYVISGQKIWTSFAHLADYCYLVARTNPEVPKHKGISEFLVDMKTPGITIKPIVDMTGAHHFNEVFFDQVRIPKDCLVGEKDRGWYQIAGQLDYERSGIERLMSNYALLEAITQHVRETGEIRRELVRHRLAQLHIELTMGRFLVYKVAWLLSQGVIPNAESAAAKAYCTEFEQRLAQTASEWLGGYGQLMPGSHRALLAGRVARAYLYAPAYTIQGGTSTILRNIIATRGLGLPPG</sequence>
<dbReference type="EMBL" id="VGLS01000634">
    <property type="protein sequence ID" value="MBM3225625.1"/>
    <property type="molecule type" value="Genomic_DNA"/>
</dbReference>
<reference evidence="10" key="1">
    <citation type="submission" date="2019-03" db="EMBL/GenBank/DDBJ databases">
        <title>Lake Tanganyika Metagenome-Assembled Genomes (MAGs).</title>
        <authorList>
            <person name="Tran P."/>
        </authorList>
    </citation>
    <scope>NUCLEOTIDE SEQUENCE</scope>
    <source>
        <strain evidence="10">K_DeepCast_65m_m2_066</strain>
    </source>
</reference>
<evidence type="ECO:0000256" key="3">
    <source>
        <dbReference type="ARBA" id="ARBA00022630"/>
    </source>
</evidence>
<dbReference type="Pfam" id="PF02770">
    <property type="entry name" value="Acyl-CoA_dh_M"/>
    <property type="match status" value="1"/>
</dbReference>
<dbReference type="Gene3D" id="2.40.110.10">
    <property type="entry name" value="Butyryl-CoA Dehydrogenase, subunit A, domain 2"/>
    <property type="match status" value="1"/>
</dbReference>
<dbReference type="FunFam" id="2.40.110.10:FF:000011">
    <property type="entry name" value="Acyl-CoA dehydrogenase FadE34"/>
    <property type="match status" value="1"/>
</dbReference>
<evidence type="ECO:0000256" key="4">
    <source>
        <dbReference type="ARBA" id="ARBA00022827"/>
    </source>
</evidence>
<proteinExistence type="inferred from homology"/>
<dbReference type="InterPro" id="IPR046373">
    <property type="entry name" value="Acyl-CoA_Oxase/DH_mid-dom_sf"/>
</dbReference>
<dbReference type="Gene3D" id="1.10.540.10">
    <property type="entry name" value="Acyl-CoA dehydrogenase/oxidase, N-terminal domain"/>
    <property type="match status" value="1"/>
</dbReference>
<keyword evidence="3 6" id="KW-0285">Flavoprotein</keyword>
<dbReference type="InterPro" id="IPR037069">
    <property type="entry name" value="AcylCoA_DH/ox_N_sf"/>
</dbReference>
<dbReference type="InterPro" id="IPR009075">
    <property type="entry name" value="AcylCo_DH/oxidase_C"/>
</dbReference>
<evidence type="ECO:0000259" key="9">
    <source>
        <dbReference type="Pfam" id="PF02771"/>
    </source>
</evidence>
<comment type="similarity">
    <text evidence="2 6">Belongs to the acyl-CoA dehydrogenase family.</text>
</comment>
<evidence type="ECO:0000259" key="7">
    <source>
        <dbReference type="Pfam" id="PF00441"/>
    </source>
</evidence>
<feature type="non-terminal residue" evidence="10">
    <location>
        <position position="1"/>
    </location>
</feature>
<dbReference type="InterPro" id="IPR006091">
    <property type="entry name" value="Acyl-CoA_Oxase/DH_mid-dom"/>
</dbReference>
<protein>
    <submittedName>
        <fullName evidence="10">Acyl-CoA dehydrogenase</fullName>
    </submittedName>
</protein>
<dbReference type="InterPro" id="IPR013786">
    <property type="entry name" value="AcylCoA_DH/ox_N"/>
</dbReference>
<dbReference type="GO" id="GO:0005886">
    <property type="term" value="C:plasma membrane"/>
    <property type="evidence" value="ECO:0007669"/>
    <property type="project" value="TreeGrafter"/>
</dbReference>
<dbReference type="Pfam" id="PF02771">
    <property type="entry name" value="Acyl-CoA_dh_N"/>
    <property type="match status" value="1"/>
</dbReference>
<feature type="domain" description="Acyl-CoA oxidase/dehydrogenase middle" evidence="8">
    <location>
        <begin position="60"/>
        <end position="154"/>
    </location>
</feature>
<keyword evidence="5 6" id="KW-0560">Oxidoreductase</keyword>
<keyword evidence="4 6" id="KW-0274">FAD</keyword>
<evidence type="ECO:0000256" key="1">
    <source>
        <dbReference type="ARBA" id="ARBA00001974"/>
    </source>
</evidence>
<evidence type="ECO:0000256" key="6">
    <source>
        <dbReference type="RuleBase" id="RU362125"/>
    </source>
</evidence>
<dbReference type="GO" id="GO:0003995">
    <property type="term" value="F:acyl-CoA dehydrogenase activity"/>
    <property type="evidence" value="ECO:0007669"/>
    <property type="project" value="InterPro"/>
</dbReference>
<organism evidence="10 11">
    <name type="scientific">Tectimicrobiota bacterium</name>
    <dbReference type="NCBI Taxonomy" id="2528274"/>
    <lineage>
        <taxon>Bacteria</taxon>
        <taxon>Pseudomonadati</taxon>
        <taxon>Nitrospinota/Tectimicrobiota group</taxon>
        <taxon>Candidatus Tectimicrobiota</taxon>
    </lineage>
</organism>
<feature type="domain" description="Acyl-CoA dehydrogenase/oxidase N-terminal" evidence="9">
    <location>
        <begin position="2"/>
        <end position="56"/>
    </location>
</feature>
<gene>
    <name evidence="10" type="ORF">FJZ47_17750</name>
</gene>
<name>A0A937W5L7_UNCTE</name>
<evidence type="ECO:0000259" key="8">
    <source>
        <dbReference type="Pfam" id="PF02770"/>
    </source>
</evidence>
<dbReference type="InterPro" id="IPR052161">
    <property type="entry name" value="Mycobact_Acyl-CoA_DH"/>
</dbReference>
<dbReference type="Proteomes" id="UP000712673">
    <property type="component" value="Unassembled WGS sequence"/>
</dbReference>
<dbReference type="AlphaFoldDB" id="A0A937W5L7"/>
<dbReference type="InterPro" id="IPR009100">
    <property type="entry name" value="AcylCoA_DH/oxidase_NM_dom_sf"/>
</dbReference>
<evidence type="ECO:0000256" key="5">
    <source>
        <dbReference type="ARBA" id="ARBA00023002"/>
    </source>
</evidence>
<dbReference type="SUPFAM" id="SSF56645">
    <property type="entry name" value="Acyl-CoA dehydrogenase NM domain-like"/>
    <property type="match status" value="1"/>
</dbReference>
<comment type="caution">
    <text evidence="10">The sequence shown here is derived from an EMBL/GenBank/DDBJ whole genome shotgun (WGS) entry which is preliminary data.</text>
</comment>
<comment type="cofactor">
    <cofactor evidence="1 6">
        <name>FAD</name>
        <dbReference type="ChEBI" id="CHEBI:57692"/>
    </cofactor>
</comment>
<evidence type="ECO:0000313" key="11">
    <source>
        <dbReference type="Proteomes" id="UP000712673"/>
    </source>
</evidence>
<accession>A0A937W5L7</accession>
<dbReference type="InterPro" id="IPR006089">
    <property type="entry name" value="Acyl-CoA_DH_CS"/>
</dbReference>
<feature type="domain" description="Acyl-CoA dehydrogenase/oxidase C-terminal" evidence="7">
    <location>
        <begin position="166"/>
        <end position="314"/>
    </location>
</feature>
<dbReference type="PANTHER" id="PTHR43292">
    <property type="entry name" value="ACYL-COA DEHYDROGENASE"/>
    <property type="match status" value="1"/>
</dbReference>
<dbReference type="InterPro" id="IPR036250">
    <property type="entry name" value="AcylCo_DH-like_C"/>
</dbReference>
<dbReference type="Pfam" id="PF00441">
    <property type="entry name" value="Acyl-CoA_dh_1"/>
    <property type="match status" value="1"/>
</dbReference>
<dbReference type="SUPFAM" id="SSF47203">
    <property type="entry name" value="Acyl-CoA dehydrogenase C-terminal domain-like"/>
    <property type="match status" value="1"/>
</dbReference>
<dbReference type="Gene3D" id="1.20.140.10">
    <property type="entry name" value="Butyryl-CoA Dehydrogenase, subunit A, domain 3"/>
    <property type="match status" value="1"/>
</dbReference>
<dbReference type="GO" id="GO:0050660">
    <property type="term" value="F:flavin adenine dinucleotide binding"/>
    <property type="evidence" value="ECO:0007669"/>
    <property type="project" value="InterPro"/>
</dbReference>
<dbReference type="PROSITE" id="PS00072">
    <property type="entry name" value="ACYL_COA_DH_1"/>
    <property type="match status" value="1"/>
</dbReference>
<evidence type="ECO:0000313" key="10">
    <source>
        <dbReference type="EMBL" id="MBM3225625.1"/>
    </source>
</evidence>
<evidence type="ECO:0000256" key="2">
    <source>
        <dbReference type="ARBA" id="ARBA00009347"/>
    </source>
</evidence>
<dbReference type="PANTHER" id="PTHR43292:SF4">
    <property type="entry name" value="ACYL-COA DEHYDROGENASE FADE34"/>
    <property type="match status" value="1"/>
</dbReference>